<protein>
    <recommendedName>
        <fullName evidence="3">Transposase</fullName>
    </recommendedName>
</protein>
<gene>
    <name evidence="1" type="ORF">FHS49_000337</name>
</gene>
<evidence type="ECO:0008006" key="3">
    <source>
        <dbReference type="Google" id="ProtNLM"/>
    </source>
</evidence>
<proteinExistence type="predicted"/>
<dbReference type="AlphaFoldDB" id="A0A7W9AF92"/>
<evidence type="ECO:0000313" key="2">
    <source>
        <dbReference type="Proteomes" id="UP000549617"/>
    </source>
</evidence>
<dbReference type="EMBL" id="JACIJC010000001">
    <property type="protein sequence ID" value="MBB5684346.1"/>
    <property type="molecule type" value="Genomic_DNA"/>
</dbReference>
<reference evidence="1 2" key="1">
    <citation type="submission" date="2020-08" db="EMBL/GenBank/DDBJ databases">
        <title>Genomic Encyclopedia of Type Strains, Phase IV (KMG-IV): sequencing the most valuable type-strain genomes for metagenomic binning, comparative biology and taxonomic classification.</title>
        <authorList>
            <person name="Goeker M."/>
        </authorList>
    </citation>
    <scope>NUCLEOTIDE SEQUENCE [LARGE SCALE GENOMIC DNA]</scope>
    <source>
        <strain evidence="1 2">DSM 25079</strain>
    </source>
</reference>
<sequence>MAIDQLSHTIIEQISSESGLFATLVWYVGIDATEYSAHFGMAASRAQQKGRRKRSGGLFDP</sequence>
<dbReference type="Proteomes" id="UP000549617">
    <property type="component" value="Unassembled WGS sequence"/>
</dbReference>
<keyword evidence="2" id="KW-1185">Reference proteome</keyword>
<comment type="caution">
    <text evidence="1">The sequence shown here is derived from an EMBL/GenBank/DDBJ whole genome shotgun (WGS) entry which is preliminary data.</text>
</comment>
<dbReference type="RefSeq" id="WP_184014580.1">
    <property type="nucleotide sequence ID" value="NZ_JACIJC010000001.1"/>
</dbReference>
<organism evidence="1 2">
    <name type="scientific">Sphingobium boeckii</name>
    <dbReference type="NCBI Taxonomy" id="1082345"/>
    <lineage>
        <taxon>Bacteria</taxon>
        <taxon>Pseudomonadati</taxon>
        <taxon>Pseudomonadota</taxon>
        <taxon>Alphaproteobacteria</taxon>
        <taxon>Sphingomonadales</taxon>
        <taxon>Sphingomonadaceae</taxon>
        <taxon>Sphingobium</taxon>
    </lineage>
</organism>
<accession>A0A7W9AF92</accession>
<evidence type="ECO:0000313" key="1">
    <source>
        <dbReference type="EMBL" id="MBB5684346.1"/>
    </source>
</evidence>
<name>A0A7W9AF92_9SPHN</name>